<dbReference type="PANTHER" id="PTHR31293:SF12">
    <property type="entry name" value="RNI-LIKE SUPERFAMILY PROTEIN"/>
    <property type="match status" value="1"/>
</dbReference>
<feature type="compositionally biased region" description="Basic residues" evidence="1">
    <location>
        <begin position="1"/>
        <end position="10"/>
    </location>
</feature>
<reference evidence="3 4" key="1">
    <citation type="submission" date="2024-11" db="EMBL/GenBank/DDBJ databases">
        <title>A near-complete genome assembly of Cinchona calisaya.</title>
        <authorList>
            <person name="Lian D.C."/>
            <person name="Zhao X.W."/>
            <person name="Wei L."/>
        </authorList>
    </citation>
    <scope>NUCLEOTIDE SEQUENCE [LARGE SCALE GENOMIC DNA]</scope>
    <source>
        <tissue evidence="3">Nenye</tissue>
    </source>
</reference>
<dbReference type="InterPro" id="IPR055294">
    <property type="entry name" value="FBL60-like"/>
</dbReference>
<dbReference type="AlphaFoldDB" id="A0ABD2Y3B8"/>
<sequence length="146" mass="17079">MSNSSKKQKKEMKNSSSSSDLISEIPNETLVDILSLLPMKEAARTSVLSRRWEKLWKFYSGCLDFDDLKTIVLLNHGLKDFDTEQRKFSQNFTDGLFSQQPRKLRGLKWIFHVYMHLRRRLHLARSTISQLLINSGVRVRTAISRH</sequence>
<dbReference type="PROSITE" id="PS50181">
    <property type="entry name" value="FBOX"/>
    <property type="match status" value="1"/>
</dbReference>
<proteinExistence type="predicted"/>
<organism evidence="3 4">
    <name type="scientific">Cinchona calisaya</name>
    <dbReference type="NCBI Taxonomy" id="153742"/>
    <lineage>
        <taxon>Eukaryota</taxon>
        <taxon>Viridiplantae</taxon>
        <taxon>Streptophyta</taxon>
        <taxon>Embryophyta</taxon>
        <taxon>Tracheophyta</taxon>
        <taxon>Spermatophyta</taxon>
        <taxon>Magnoliopsida</taxon>
        <taxon>eudicotyledons</taxon>
        <taxon>Gunneridae</taxon>
        <taxon>Pentapetalae</taxon>
        <taxon>asterids</taxon>
        <taxon>lamiids</taxon>
        <taxon>Gentianales</taxon>
        <taxon>Rubiaceae</taxon>
        <taxon>Cinchonoideae</taxon>
        <taxon>Cinchoneae</taxon>
        <taxon>Cinchona</taxon>
    </lineage>
</organism>
<dbReference type="InterPro" id="IPR001810">
    <property type="entry name" value="F-box_dom"/>
</dbReference>
<feature type="region of interest" description="Disordered" evidence="1">
    <location>
        <begin position="1"/>
        <end position="20"/>
    </location>
</feature>
<keyword evidence="4" id="KW-1185">Reference proteome</keyword>
<feature type="domain" description="F-box" evidence="2">
    <location>
        <begin position="19"/>
        <end position="55"/>
    </location>
</feature>
<dbReference type="SUPFAM" id="SSF81383">
    <property type="entry name" value="F-box domain"/>
    <property type="match status" value="1"/>
</dbReference>
<accession>A0ABD2Y3B8</accession>
<dbReference type="Pfam" id="PF00646">
    <property type="entry name" value="F-box"/>
    <property type="match status" value="1"/>
</dbReference>
<evidence type="ECO:0000256" key="1">
    <source>
        <dbReference type="SAM" id="MobiDB-lite"/>
    </source>
</evidence>
<protein>
    <recommendedName>
        <fullName evidence="2">F-box domain-containing protein</fullName>
    </recommendedName>
</protein>
<dbReference type="CDD" id="cd22160">
    <property type="entry name" value="F-box_AtFBL13-like"/>
    <property type="match status" value="1"/>
</dbReference>
<gene>
    <name evidence="3" type="ORF">ACH5RR_035685</name>
</gene>
<dbReference type="InterPro" id="IPR036047">
    <property type="entry name" value="F-box-like_dom_sf"/>
</dbReference>
<name>A0ABD2Y3B8_9GENT</name>
<evidence type="ECO:0000313" key="3">
    <source>
        <dbReference type="EMBL" id="KAL3501236.1"/>
    </source>
</evidence>
<dbReference type="Proteomes" id="UP001630127">
    <property type="component" value="Unassembled WGS sequence"/>
</dbReference>
<comment type="caution">
    <text evidence="3">The sequence shown here is derived from an EMBL/GenBank/DDBJ whole genome shotgun (WGS) entry which is preliminary data.</text>
</comment>
<evidence type="ECO:0000313" key="4">
    <source>
        <dbReference type="Proteomes" id="UP001630127"/>
    </source>
</evidence>
<evidence type="ECO:0000259" key="2">
    <source>
        <dbReference type="PROSITE" id="PS50181"/>
    </source>
</evidence>
<dbReference type="EMBL" id="JBJUIK010000015">
    <property type="protein sequence ID" value="KAL3501236.1"/>
    <property type="molecule type" value="Genomic_DNA"/>
</dbReference>
<dbReference type="Gene3D" id="1.20.1280.50">
    <property type="match status" value="1"/>
</dbReference>
<dbReference type="InterPro" id="IPR053781">
    <property type="entry name" value="F-box_AtFBL13-like"/>
</dbReference>
<dbReference type="PANTHER" id="PTHR31293">
    <property type="entry name" value="RNI-LIKE SUPERFAMILY PROTEIN"/>
    <property type="match status" value="1"/>
</dbReference>